<gene>
    <name evidence="2" type="ORF">HJG60_007751</name>
</gene>
<feature type="compositionally biased region" description="Low complexity" evidence="1">
    <location>
        <begin position="68"/>
        <end position="88"/>
    </location>
</feature>
<dbReference type="EMBL" id="JABVXQ010000001">
    <property type="protein sequence ID" value="KAF6130773.1"/>
    <property type="molecule type" value="Genomic_DNA"/>
</dbReference>
<feature type="region of interest" description="Disordered" evidence="1">
    <location>
        <begin position="59"/>
        <end position="107"/>
    </location>
</feature>
<comment type="caution">
    <text evidence="2">The sequence shown here is derived from an EMBL/GenBank/DDBJ whole genome shotgun (WGS) entry which is preliminary data.</text>
</comment>
<evidence type="ECO:0000256" key="1">
    <source>
        <dbReference type="SAM" id="MobiDB-lite"/>
    </source>
</evidence>
<name>A0A834BDN2_9CHIR</name>
<feature type="compositionally biased region" description="Pro residues" evidence="1">
    <location>
        <begin position="97"/>
        <end position="106"/>
    </location>
</feature>
<organism evidence="2 3">
    <name type="scientific">Phyllostomus discolor</name>
    <name type="common">pale spear-nosed bat</name>
    <dbReference type="NCBI Taxonomy" id="89673"/>
    <lineage>
        <taxon>Eukaryota</taxon>
        <taxon>Metazoa</taxon>
        <taxon>Chordata</taxon>
        <taxon>Craniata</taxon>
        <taxon>Vertebrata</taxon>
        <taxon>Euteleostomi</taxon>
        <taxon>Mammalia</taxon>
        <taxon>Eutheria</taxon>
        <taxon>Laurasiatheria</taxon>
        <taxon>Chiroptera</taxon>
        <taxon>Yangochiroptera</taxon>
        <taxon>Phyllostomidae</taxon>
        <taxon>Phyllostominae</taxon>
        <taxon>Phyllostomus</taxon>
    </lineage>
</organism>
<accession>A0A834BDN2</accession>
<reference evidence="2 3" key="1">
    <citation type="journal article" date="2020" name="Nature">
        <title>Six reference-quality genomes reveal evolution of bat adaptations.</title>
        <authorList>
            <person name="Jebb D."/>
            <person name="Huang Z."/>
            <person name="Pippel M."/>
            <person name="Hughes G.M."/>
            <person name="Lavrichenko K."/>
            <person name="Devanna P."/>
            <person name="Winkler S."/>
            <person name="Jermiin L.S."/>
            <person name="Skirmuntt E.C."/>
            <person name="Katzourakis A."/>
            <person name="Burkitt-Gray L."/>
            <person name="Ray D.A."/>
            <person name="Sullivan K.A.M."/>
            <person name="Roscito J.G."/>
            <person name="Kirilenko B.M."/>
            <person name="Davalos L.M."/>
            <person name="Corthals A.P."/>
            <person name="Power M.L."/>
            <person name="Jones G."/>
            <person name="Ransome R.D."/>
            <person name="Dechmann D.K.N."/>
            <person name="Locatelli A.G."/>
            <person name="Puechmaille S.J."/>
            <person name="Fedrigo O."/>
            <person name="Jarvis E.D."/>
            <person name="Hiller M."/>
            <person name="Vernes S.C."/>
            <person name="Myers E.W."/>
            <person name="Teeling E.C."/>
        </authorList>
    </citation>
    <scope>NUCLEOTIDE SEQUENCE [LARGE SCALE GENOMIC DNA]</scope>
    <source>
        <strain evidence="2">Bat1K_MPI-CBG_1</strain>
    </source>
</reference>
<evidence type="ECO:0000313" key="2">
    <source>
        <dbReference type="EMBL" id="KAF6130773.1"/>
    </source>
</evidence>
<protein>
    <submittedName>
        <fullName evidence="2">Uncharacterized protein</fullName>
    </submittedName>
</protein>
<dbReference type="Proteomes" id="UP000664940">
    <property type="component" value="Unassembled WGS sequence"/>
</dbReference>
<sequence length="169" mass="18005">MTSFFKPPSKCLFAETAGPRRPLGSDHFLCGLARGHRHPPALRSFGARTLRVRGAAGPWELQVPSPPTTAAACASSRPLRPLSPSLHTPSRKSSLQHPPPPKPAVLPAPHAVSARKQLNVCPRGQNRPSQGPRPVGSSVKANLVLPSPTLSNWGELQRGRPLAKACGPW</sequence>
<proteinExistence type="predicted"/>
<dbReference type="AlphaFoldDB" id="A0A834BDN2"/>
<feature type="region of interest" description="Disordered" evidence="1">
    <location>
        <begin position="120"/>
        <end position="140"/>
    </location>
</feature>
<evidence type="ECO:0000313" key="3">
    <source>
        <dbReference type="Proteomes" id="UP000664940"/>
    </source>
</evidence>